<dbReference type="GO" id="GO:0016020">
    <property type="term" value="C:membrane"/>
    <property type="evidence" value="ECO:0007669"/>
    <property type="project" value="UniProtKB-SubCell"/>
</dbReference>
<evidence type="ECO:0000313" key="8">
    <source>
        <dbReference type="Proteomes" id="UP000322873"/>
    </source>
</evidence>
<comment type="caution">
    <text evidence="7">The sequence shown here is derived from an EMBL/GenBank/DDBJ whole genome shotgun (WGS) entry which is preliminary data.</text>
</comment>
<feature type="transmembrane region" description="Helical" evidence="6">
    <location>
        <begin position="450"/>
        <end position="473"/>
    </location>
</feature>
<feature type="region of interest" description="Disordered" evidence="5">
    <location>
        <begin position="211"/>
        <end position="265"/>
    </location>
</feature>
<feature type="transmembrane region" description="Helical" evidence="6">
    <location>
        <begin position="294"/>
        <end position="318"/>
    </location>
</feature>
<dbReference type="AlphaFoldDB" id="A0A5M9JEN3"/>
<proteinExistence type="predicted"/>
<feature type="transmembrane region" description="Helical" evidence="6">
    <location>
        <begin position="417"/>
        <end position="438"/>
    </location>
</feature>
<comment type="subcellular location">
    <subcellularLocation>
        <location evidence="1">Membrane</location>
        <topology evidence="1">Multi-pass membrane protein</topology>
    </subcellularLocation>
</comment>
<dbReference type="EMBL" id="VICG01000011">
    <property type="protein sequence ID" value="KAA8567110.1"/>
    <property type="molecule type" value="Genomic_DNA"/>
</dbReference>
<reference evidence="7 8" key="1">
    <citation type="submission" date="2019-06" db="EMBL/GenBank/DDBJ databases">
        <title>Genome Sequence of the Brown Rot Fungal Pathogen Monilinia fructicola.</title>
        <authorList>
            <person name="De Miccolis Angelini R.M."/>
            <person name="Landi L."/>
            <person name="Abate D."/>
            <person name="Pollastro S."/>
            <person name="Romanazzi G."/>
            <person name="Faretra F."/>
        </authorList>
    </citation>
    <scope>NUCLEOTIDE SEQUENCE [LARGE SCALE GENOMIC DNA]</scope>
    <source>
        <strain evidence="7 8">Mfrc123</strain>
    </source>
</reference>
<sequence>MLFSNSQAFIIRYMQLLPRSTRPKVKSFINMGGSDSAADGIIPVFLGALQASLTVLLTISYGVIASRFNLLKESSTRDISKTAVRLFLPALLITNVGKELKADTAYRYVPVLIWALVYTLSSIALGLLLKRAFKFPTWCVPAICFNNTTALPLLLIQALDTAGILSSLTMSDSDTSTAALSRAKSYFLVSSMVGNSLTFAVGPKLLDDEEVPDKADEDAKPNRTRNFSNGPLRSENDEEYANPINSDGRTAEQEEEHENETSTLLPQRIANNGNKAVKQSTEQWRRIPHTVRSIITTIYSFINAPLLGALIGALLGLVPPLHRAFFASPQSGGIFTAWLTSSVKNIGELFAALQLVVVGAKLSSSLLRMKRGESSGKLPSSVVLTICSIRFVVWPVLSIALIYIIAQKTQWLDKDPILWFVLMLMPTGPSATKLTALADVSGADEEEKMAIAKFVTVVYAVSPLICFAVVGSLKACLAIKG</sequence>
<evidence type="ECO:0000256" key="3">
    <source>
        <dbReference type="ARBA" id="ARBA00022989"/>
    </source>
</evidence>
<keyword evidence="4 6" id="KW-0472">Membrane</keyword>
<keyword evidence="3 6" id="KW-1133">Transmembrane helix</keyword>
<feature type="compositionally biased region" description="Basic and acidic residues" evidence="5">
    <location>
        <begin position="212"/>
        <end position="221"/>
    </location>
</feature>
<protein>
    <recommendedName>
        <fullName evidence="9">Auxin efflux carrier</fullName>
    </recommendedName>
</protein>
<evidence type="ECO:0008006" key="9">
    <source>
        <dbReference type="Google" id="ProtNLM"/>
    </source>
</evidence>
<feature type="transmembrane region" description="Helical" evidence="6">
    <location>
        <begin position="41"/>
        <end position="64"/>
    </location>
</feature>
<evidence type="ECO:0000256" key="2">
    <source>
        <dbReference type="ARBA" id="ARBA00022692"/>
    </source>
</evidence>
<name>A0A5M9JEN3_MONFR</name>
<gene>
    <name evidence="7" type="ORF">EYC84_010177</name>
</gene>
<feature type="transmembrane region" description="Helical" evidence="6">
    <location>
        <begin position="108"/>
        <end position="129"/>
    </location>
</feature>
<feature type="transmembrane region" description="Helical" evidence="6">
    <location>
        <begin position="381"/>
        <end position="405"/>
    </location>
</feature>
<dbReference type="PANTHER" id="PTHR31794:SF4">
    <property type="entry name" value="AUXIN EFFLUX TRANSPORTER FAMILY PROTEIN (EUROFUNG)"/>
    <property type="match status" value="1"/>
</dbReference>
<dbReference type="Pfam" id="PF03547">
    <property type="entry name" value="Mem_trans"/>
    <property type="match status" value="1"/>
</dbReference>
<dbReference type="InterPro" id="IPR004776">
    <property type="entry name" value="Mem_transp_PIN-like"/>
</dbReference>
<evidence type="ECO:0000313" key="7">
    <source>
        <dbReference type="EMBL" id="KAA8567110.1"/>
    </source>
</evidence>
<evidence type="ECO:0000256" key="6">
    <source>
        <dbReference type="SAM" id="Phobius"/>
    </source>
</evidence>
<dbReference type="PANTHER" id="PTHR31794">
    <property type="entry name" value="AUXIN EFFLUX TRANSPORTER FAMILY PROTEIN (EUROFUNG)"/>
    <property type="match status" value="1"/>
</dbReference>
<dbReference type="GO" id="GO:0005783">
    <property type="term" value="C:endoplasmic reticulum"/>
    <property type="evidence" value="ECO:0007669"/>
    <property type="project" value="TreeGrafter"/>
</dbReference>
<keyword evidence="8" id="KW-1185">Reference proteome</keyword>
<dbReference type="VEuPathDB" id="FungiDB:MFRU_007g02130"/>
<dbReference type="Proteomes" id="UP000322873">
    <property type="component" value="Unassembled WGS sequence"/>
</dbReference>
<evidence type="ECO:0000256" key="4">
    <source>
        <dbReference type="ARBA" id="ARBA00023136"/>
    </source>
</evidence>
<accession>A0A5M9JEN3</accession>
<evidence type="ECO:0000256" key="5">
    <source>
        <dbReference type="SAM" id="MobiDB-lite"/>
    </source>
</evidence>
<evidence type="ECO:0000256" key="1">
    <source>
        <dbReference type="ARBA" id="ARBA00004141"/>
    </source>
</evidence>
<keyword evidence="2 6" id="KW-0812">Transmembrane</keyword>
<organism evidence="7 8">
    <name type="scientific">Monilinia fructicola</name>
    <name type="common">Brown rot fungus</name>
    <name type="synonym">Ciboria fructicola</name>
    <dbReference type="NCBI Taxonomy" id="38448"/>
    <lineage>
        <taxon>Eukaryota</taxon>
        <taxon>Fungi</taxon>
        <taxon>Dikarya</taxon>
        <taxon>Ascomycota</taxon>
        <taxon>Pezizomycotina</taxon>
        <taxon>Leotiomycetes</taxon>
        <taxon>Helotiales</taxon>
        <taxon>Sclerotiniaceae</taxon>
        <taxon>Monilinia</taxon>
    </lineage>
</organism>
<dbReference type="GO" id="GO:0055085">
    <property type="term" value="P:transmembrane transport"/>
    <property type="evidence" value="ECO:0007669"/>
    <property type="project" value="InterPro"/>
</dbReference>